<comment type="caution">
    <text evidence="11">The sequence shown here is derived from an EMBL/GenBank/DDBJ whole genome shotgun (WGS) entry which is preliminary data.</text>
</comment>
<feature type="compositionally biased region" description="Basic and acidic residues" evidence="7">
    <location>
        <begin position="690"/>
        <end position="699"/>
    </location>
</feature>
<dbReference type="Pfam" id="PF01034">
    <property type="entry name" value="Syndecan"/>
    <property type="match status" value="1"/>
</dbReference>
<feature type="compositionally biased region" description="Polar residues" evidence="7">
    <location>
        <begin position="700"/>
        <end position="724"/>
    </location>
</feature>
<dbReference type="InterPro" id="IPR001791">
    <property type="entry name" value="Laminin_G"/>
</dbReference>
<feature type="compositionally biased region" description="Polar residues" evidence="7">
    <location>
        <begin position="621"/>
        <end position="635"/>
    </location>
</feature>
<dbReference type="InterPro" id="IPR050372">
    <property type="entry name" value="Neurexin-related_CASP"/>
</dbReference>
<evidence type="ECO:0000256" key="6">
    <source>
        <dbReference type="PROSITE-ProRule" id="PRU00076"/>
    </source>
</evidence>
<dbReference type="InterPro" id="IPR003585">
    <property type="entry name" value="Neurexin-like"/>
</dbReference>
<evidence type="ECO:0000256" key="1">
    <source>
        <dbReference type="ARBA" id="ARBA00004479"/>
    </source>
</evidence>
<reference evidence="11" key="1">
    <citation type="submission" date="2024-06" db="EMBL/GenBank/DDBJ databases">
        <authorList>
            <person name="Liu X."/>
            <person name="Lenzi L."/>
            <person name="Haldenby T S."/>
            <person name="Uol C."/>
        </authorList>
    </citation>
    <scope>NUCLEOTIDE SEQUENCE</scope>
</reference>
<feature type="domain" description="EGF-like" evidence="10">
    <location>
        <begin position="361"/>
        <end position="398"/>
    </location>
</feature>
<keyword evidence="2 8" id="KW-0812">Transmembrane</keyword>
<dbReference type="PROSITE" id="PS50026">
    <property type="entry name" value="EGF_3"/>
    <property type="match status" value="1"/>
</dbReference>
<evidence type="ECO:0000256" key="8">
    <source>
        <dbReference type="SAM" id="Phobius"/>
    </source>
</evidence>
<dbReference type="SMART" id="SM00294">
    <property type="entry name" value="4.1m"/>
    <property type="match status" value="1"/>
</dbReference>
<dbReference type="Gene3D" id="2.60.120.200">
    <property type="match status" value="3"/>
</dbReference>
<dbReference type="EMBL" id="CAXLJL010000190">
    <property type="protein sequence ID" value="CAL5134285.1"/>
    <property type="molecule type" value="Genomic_DNA"/>
</dbReference>
<dbReference type="GO" id="GO:0016020">
    <property type="term" value="C:membrane"/>
    <property type="evidence" value="ECO:0007669"/>
    <property type="project" value="UniProtKB-SubCell"/>
</dbReference>
<feature type="compositionally biased region" description="Basic and acidic residues" evidence="7">
    <location>
        <begin position="636"/>
        <end position="645"/>
    </location>
</feature>
<comment type="caution">
    <text evidence="6">Lacks conserved residue(s) required for the propagation of feature annotation.</text>
</comment>
<keyword evidence="4 8" id="KW-0472">Membrane</keyword>
<dbReference type="Proteomes" id="UP001497525">
    <property type="component" value="Unassembled WGS sequence"/>
</dbReference>
<evidence type="ECO:0000313" key="11">
    <source>
        <dbReference type="EMBL" id="CAL5134285.1"/>
    </source>
</evidence>
<feature type="domain" description="Laminin G" evidence="9">
    <location>
        <begin position="403"/>
        <end position="601"/>
    </location>
</feature>
<gene>
    <name evidence="11" type="ORF">CDAUBV1_LOCUS7494</name>
</gene>
<feature type="compositionally biased region" description="Polar residues" evidence="7">
    <location>
        <begin position="947"/>
        <end position="957"/>
    </location>
</feature>
<dbReference type="PANTHER" id="PTHR15036">
    <property type="entry name" value="PIKACHURIN-LIKE PROTEIN"/>
    <property type="match status" value="1"/>
</dbReference>
<protein>
    <recommendedName>
        <fullName evidence="13">Neurexin</fullName>
    </recommendedName>
</protein>
<comment type="subcellular location">
    <subcellularLocation>
        <location evidence="1">Membrane</location>
        <topology evidence="1">Single-pass type I membrane protein</topology>
    </subcellularLocation>
</comment>
<organism evidence="11 12">
    <name type="scientific">Calicophoron daubneyi</name>
    <name type="common">Rumen fluke</name>
    <name type="synonym">Paramphistomum daubneyi</name>
    <dbReference type="NCBI Taxonomy" id="300641"/>
    <lineage>
        <taxon>Eukaryota</taxon>
        <taxon>Metazoa</taxon>
        <taxon>Spiralia</taxon>
        <taxon>Lophotrochozoa</taxon>
        <taxon>Platyhelminthes</taxon>
        <taxon>Trematoda</taxon>
        <taxon>Digenea</taxon>
        <taxon>Plagiorchiida</taxon>
        <taxon>Pronocephalata</taxon>
        <taxon>Paramphistomoidea</taxon>
        <taxon>Paramphistomidae</taxon>
        <taxon>Calicophoron</taxon>
    </lineage>
</organism>
<dbReference type="Pfam" id="PF02210">
    <property type="entry name" value="Laminin_G_2"/>
    <property type="match status" value="3"/>
</dbReference>
<evidence type="ECO:0000256" key="7">
    <source>
        <dbReference type="SAM" id="MobiDB-lite"/>
    </source>
</evidence>
<dbReference type="AlphaFoldDB" id="A0AAV2TAY9"/>
<evidence type="ECO:0000256" key="5">
    <source>
        <dbReference type="ARBA" id="ARBA00023157"/>
    </source>
</evidence>
<feature type="transmembrane region" description="Helical" evidence="8">
    <location>
        <begin position="794"/>
        <end position="820"/>
    </location>
</feature>
<feature type="domain" description="Laminin G" evidence="9">
    <location>
        <begin position="148"/>
        <end position="351"/>
    </location>
</feature>
<accession>A0AAV2TAY9</accession>
<proteinExistence type="predicted"/>
<dbReference type="SMART" id="SM00282">
    <property type="entry name" value="LamG"/>
    <property type="match status" value="2"/>
</dbReference>
<keyword evidence="5" id="KW-1015">Disulfide bond</keyword>
<feature type="region of interest" description="Disordered" evidence="7">
    <location>
        <begin position="938"/>
        <end position="957"/>
    </location>
</feature>
<evidence type="ECO:0000313" key="12">
    <source>
        <dbReference type="Proteomes" id="UP001497525"/>
    </source>
</evidence>
<feature type="region of interest" description="Disordered" evidence="7">
    <location>
        <begin position="618"/>
        <end position="656"/>
    </location>
</feature>
<dbReference type="PANTHER" id="PTHR15036:SF49">
    <property type="entry name" value="AXOTACTIN"/>
    <property type="match status" value="1"/>
</dbReference>
<dbReference type="Gene3D" id="2.10.25.10">
    <property type="entry name" value="Laminin"/>
    <property type="match status" value="1"/>
</dbReference>
<evidence type="ECO:0008006" key="13">
    <source>
        <dbReference type="Google" id="ProtNLM"/>
    </source>
</evidence>
<evidence type="ECO:0000256" key="2">
    <source>
        <dbReference type="ARBA" id="ARBA00022692"/>
    </source>
</evidence>
<name>A0AAV2TAY9_CALDB</name>
<dbReference type="InterPro" id="IPR013320">
    <property type="entry name" value="ConA-like_dom_sf"/>
</dbReference>
<keyword evidence="3 8" id="KW-1133">Transmembrane helix</keyword>
<keyword evidence="6" id="KW-0245">EGF-like domain</keyword>
<evidence type="ECO:0000259" key="10">
    <source>
        <dbReference type="PROSITE" id="PS50026"/>
    </source>
</evidence>
<dbReference type="SUPFAM" id="SSF49899">
    <property type="entry name" value="Concanavalin A-like lectins/glucanases"/>
    <property type="match status" value="2"/>
</dbReference>
<dbReference type="CDD" id="cd00110">
    <property type="entry name" value="LamG"/>
    <property type="match status" value="2"/>
</dbReference>
<feature type="region of interest" description="Disordered" evidence="7">
    <location>
        <begin position="690"/>
        <end position="750"/>
    </location>
</feature>
<feature type="compositionally biased region" description="Basic and acidic residues" evidence="7">
    <location>
        <begin position="740"/>
        <end position="750"/>
    </location>
</feature>
<evidence type="ECO:0000256" key="4">
    <source>
        <dbReference type="ARBA" id="ARBA00023136"/>
    </source>
</evidence>
<dbReference type="InterPro" id="IPR027789">
    <property type="entry name" value="Syndecan/Neurexin_dom"/>
</dbReference>
<sequence length="957" mass="106915">MAELHSNQFVGSSTATAKRYRSIIRVGDDKWHTVSIQRRDRQLNYTVDDSTQIFDIPKDGKFLSHKHIILGRAQVLYDEDSIEAFPNKHEFLAAKDTKFSVFIGHVMSFVFNGMDYLHVAKNLLSEPDYADWRTKLEMTASEGFYDTLMEFPLQFEVLDSYVDLDLSGNYEEFDVHFWIKANKNFGTILLFDGGPEDLFGLEIVNGKLHLVYLKQAESERLESKSTGSITDSEWHHLQVIRVSGASQSMVVRVDGEVTTTRLSNTRLSTKQHVYIGGLPLKSPKSQVYRNLLHSSSGFAGCVASISVNQSNPVTDDNNSDLTRGSDSRTREIGLFTGDPSSSTWHRAKVGCALKSNDGRAASGHCTPRICQFDGRCVQQLGATICDCSMTSFTGRFCSEVSAALQISADPISYITFDLNPVQNTTRDQLAFGVQVTKRGSKVLLFVKGHGESADYLEVSVVSAKTRHVILVRYNMGSGQQTLYEPDVDIADGRYHVVQFIRNGASGILRTDLEFERTNFPKVKSGTQFNGVHKIQLGMPTRTDEWKTGRRDQNSSEASSEQAFEGFITGINFNEVDLIHVLKGAVIPGIFLSEQKNIRIQNNYQPNINHLKLAKKKRQETTSHLVANDMQLQSSDGPRRPDDFRSEPLITARPDCPEPGELFDLTVCRPSDPNGIISPFIEFQKPSVLDEATKEQKQTKQDWNTHQNKLKQSLPNDSGSHIKSSPTEKLKTNKSPNPSKDSGDKTLKNSDNEILIATPSDYDELVNKQVHQSRWDDLRRTHQQARPAPEGPMKFVFNIGLIASVSVGGICLLLALVCIIYRCMRRDEGSYNVEESLAYTGEGSHAPTRMKRRSAPAEKIYLSTLTPASSGRPLLEPEKPKQALLVSFADNCAPATSNVPLTIKLIPSPSPIQEDIVQPSPIKELEKKGTTLVKIETVEERRKPKSPKTITDSQEWYV</sequence>
<evidence type="ECO:0000256" key="3">
    <source>
        <dbReference type="ARBA" id="ARBA00022989"/>
    </source>
</evidence>
<evidence type="ECO:0000259" key="9">
    <source>
        <dbReference type="PROSITE" id="PS50025"/>
    </source>
</evidence>
<dbReference type="InterPro" id="IPR000742">
    <property type="entry name" value="EGF"/>
</dbReference>
<dbReference type="PROSITE" id="PS50025">
    <property type="entry name" value="LAM_G_DOMAIN"/>
    <property type="match status" value="2"/>
</dbReference>